<feature type="chain" id="PRO_5036062273" evidence="1">
    <location>
        <begin position="23"/>
        <end position="196"/>
    </location>
</feature>
<dbReference type="VEuPathDB" id="VectorBase:CSON007808"/>
<dbReference type="EMBL" id="UFQS01000293">
    <property type="protein sequence ID" value="SSX02552.1"/>
    <property type="molecule type" value="Genomic_DNA"/>
</dbReference>
<dbReference type="EMBL" id="UFQT01000293">
    <property type="protein sequence ID" value="SSX22926.1"/>
    <property type="molecule type" value="Genomic_DNA"/>
</dbReference>
<sequence>MHSNRSFCIILVIFSVIKFSNCAMAADELMIDNITVLMRPNDFFDANARIRRINKTTQIISGYWNIIEPFSDDYFGIFYVSKMDHGMWRRLSQRTFDKLCSLVADGGMAHDLFMTYFESLPKTCPIMPGNYTYGPIPVWRYRKDWDSAVKFIIPPIIPDADKWRIEMTYHHINDTEKVLQIGRIDTRVFNQFSAVM</sequence>
<evidence type="ECO:0000256" key="1">
    <source>
        <dbReference type="SAM" id="SignalP"/>
    </source>
</evidence>
<keyword evidence="1" id="KW-0732">Signal</keyword>
<dbReference type="AlphaFoldDB" id="A0A336LXY1"/>
<reference evidence="2" key="1">
    <citation type="submission" date="2018-04" db="EMBL/GenBank/DDBJ databases">
        <authorList>
            <person name="Go L.Y."/>
            <person name="Mitchell J.A."/>
        </authorList>
    </citation>
    <scope>NUCLEOTIDE SEQUENCE</scope>
    <source>
        <tissue evidence="2">Whole organism</tissue>
    </source>
</reference>
<organism evidence="3">
    <name type="scientific">Culicoides sonorensis</name>
    <name type="common">Biting midge</name>
    <dbReference type="NCBI Taxonomy" id="179676"/>
    <lineage>
        <taxon>Eukaryota</taxon>
        <taxon>Metazoa</taxon>
        <taxon>Ecdysozoa</taxon>
        <taxon>Arthropoda</taxon>
        <taxon>Hexapoda</taxon>
        <taxon>Insecta</taxon>
        <taxon>Pterygota</taxon>
        <taxon>Neoptera</taxon>
        <taxon>Endopterygota</taxon>
        <taxon>Diptera</taxon>
        <taxon>Nematocera</taxon>
        <taxon>Chironomoidea</taxon>
        <taxon>Ceratopogonidae</taxon>
        <taxon>Ceratopogoninae</taxon>
        <taxon>Culicoides</taxon>
        <taxon>Monoculicoides</taxon>
    </lineage>
</organism>
<reference evidence="3" key="2">
    <citation type="submission" date="2018-07" db="EMBL/GenBank/DDBJ databases">
        <authorList>
            <person name="Quirk P.G."/>
            <person name="Krulwich T.A."/>
        </authorList>
    </citation>
    <scope>NUCLEOTIDE SEQUENCE</scope>
</reference>
<protein>
    <submittedName>
        <fullName evidence="3">CSON007808 protein</fullName>
    </submittedName>
</protein>
<evidence type="ECO:0000313" key="3">
    <source>
        <dbReference type="EMBL" id="SSX22926.1"/>
    </source>
</evidence>
<feature type="signal peptide" evidence="1">
    <location>
        <begin position="1"/>
        <end position="22"/>
    </location>
</feature>
<proteinExistence type="predicted"/>
<evidence type="ECO:0000313" key="2">
    <source>
        <dbReference type="EMBL" id="SSX02552.1"/>
    </source>
</evidence>
<gene>
    <name evidence="3" type="primary">CSON007808</name>
</gene>
<accession>A0A336LXY1</accession>
<name>A0A336LXY1_CULSO</name>